<reference evidence="8 9" key="1">
    <citation type="journal article" name="Sci. Rep.">
        <title>Genome-scale phylogenetic analyses confirm Olpidium as the closest living zoosporic fungus to the non-flagellated, terrestrial fungi.</title>
        <authorList>
            <person name="Chang Y."/>
            <person name="Rochon D."/>
            <person name="Sekimoto S."/>
            <person name="Wang Y."/>
            <person name="Chovatia M."/>
            <person name="Sandor L."/>
            <person name="Salamov A."/>
            <person name="Grigoriev I.V."/>
            <person name="Stajich J.E."/>
            <person name="Spatafora J.W."/>
        </authorList>
    </citation>
    <scope>NUCLEOTIDE SEQUENCE [LARGE SCALE GENOMIC DNA]</scope>
    <source>
        <strain evidence="8">S191</strain>
    </source>
</reference>
<dbReference type="InterPro" id="IPR001019">
    <property type="entry name" value="Gprotein_alpha_su"/>
</dbReference>
<proteinExistence type="predicted"/>
<dbReference type="PRINTS" id="PR00318">
    <property type="entry name" value="GPROTEINA"/>
</dbReference>
<dbReference type="AlphaFoldDB" id="A0A8H7ZZH7"/>
<dbReference type="GO" id="GO:0005834">
    <property type="term" value="C:heterotrimeric G-protein complex"/>
    <property type="evidence" value="ECO:0007669"/>
    <property type="project" value="TreeGrafter"/>
</dbReference>
<dbReference type="GO" id="GO:0046872">
    <property type="term" value="F:metal ion binding"/>
    <property type="evidence" value="ECO:0007669"/>
    <property type="project" value="UniProtKB-KW"/>
</dbReference>
<dbReference type="PROSITE" id="PS51882">
    <property type="entry name" value="G_ALPHA"/>
    <property type="match status" value="1"/>
</dbReference>
<name>A0A8H7ZZH7_9FUNG</name>
<dbReference type="FunFam" id="3.40.50.300:FF:000692">
    <property type="entry name" value="Guanine nucleotide-binding protein subunit alpha"/>
    <property type="match status" value="1"/>
</dbReference>
<dbReference type="Proteomes" id="UP000673691">
    <property type="component" value="Unassembled WGS sequence"/>
</dbReference>
<dbReference type="GO" id="GO:0001664">
    <property type="term" value="F:G protein-coupled receptor binding"/>
    <property type="evidence" value="ECO:0007669"/>
    <property type="project" value="TreeGrafter"/>
</dbReference>
<evidence type="ECO:0000256" key="6">
    <source>
        <dbReference type="PIRSR" id="PIRSR601019-2"/>
    </source>
</evidence>
<organism evidence="8 9">
    <name type="scientific">Olpidium bornovanus</name>
    <dbReference type="NCBI Taxonomy" id="278681"/>
    <lineage>
        <taxon>Eukaryota</taxon>
        <taxon>Fungi</taxon>
        <taxon>Fungi incertae sedis</taxon>
        <taxon>Olpidiomycota</taxon>
        <taxon>Olpidiomycotina</taxon>
        <taxon>Olpidiomycetes</taxon>
        <taxon>Olpidiales</taxon>
        <taxon>Olpidiaceae</taxon>
        <taxon>Olpidium</taxon>
    </lineage>
</organism>
<dbReference type="GO" id="GO:0007188">
    <property type="term" value="P:adenylate cyclase-modulating G protein-coupled receptor signaling pathway"/>
    <property type="evidence" value="ECO:0007669"/>
    <property type="project" value="TreeGrafter"/>
</dbReference>
<feature type="compositionally biased region" description="Basic and acidic residues" evidence="7">
    <location>
        <begin position="12"/>
        <end position="25"/>
    </location>
</feature>
<evidence type="ECO:0000256" key="2">
    <source>
        <dbReference type="ARBA" id="ARBA00022741"/>
    </source>
</evidence>
<keyword evidence="6" id="KW-0460">Magnesium</keyword>
<dbReference type="Pfam" id="PF00503">
    <property type="entry name" value="G-alpha"/>
    <property type="match status" value="1"/>
</dbReference>
<evidence type="ECO:0000313" key="9">
    <source>
        <dbReference type="Proteomes" id="UP000673691"/>
    </source>
</evidence>
<dbReference type="SUPFAM" id="SSF52540">
    <property type="entry name" value="P-loop containing nucleoside triphosphate hydrolases"/>
    <property type="match status" value="1"/>
</dbReference>
<feature type="binding site" evidence="6">
    <location>
        <position position="79"/>
    </location>
    <ligand>
        <name>Mg(2+)</name>
        <dbReference type="ChEBI" id="CHEBI:18420"/>
    </ligand>
</feature>
<keyword evidence="1 6" id="KW-0479">Metal-binding</keyword>
<dbReference type="SMART" id="SM00275">
    <property type="entry name" value="G_alpha"/>
    <property type="match status" value="1"/>
</dbReference>
<dbReference type="Gene3D" id="3.40.50.300">
    <property type="entry name" value="P-loop containing nucleotide triphosphate hydrolases"/>
    <property type="match status" value="1"/>
</dbReference>
<evidence type="ECO:0000256" key="5">
    <source>
        <dbReference type="PIRSR" id="PIRSR601019-1"/>
    </source>
</evidence>
<dbReference type="SUPFAM" id="SSF47895">
    <property type="entry name" value="Transducin (alpha subunit), insertion domain"/>
    <property type="match status" value="1"/>
</dbReference>
<dbReference type="OrthoDB" id="5817230at2759"/>
<protein>
    <submittedName>
        <fullName evidence="8">G-protein alpha subunit-domain-containing protein</fullName>
    </submittedName>
</protein>
<comment type="caution">
    <text evidence="8">The sequence shown here is derived from an EMBL/GenBank/DDBJ whole genome shotgun (WGS) entry which is preliminary data.</text>
</comment>
<sequence>PDTPEPKSPLELTKEIEKLTTPEGRPRRVDAEEFNALATLVELARIVSRPASFFNDLERICKDDYAPTDEDILRARVRTQAVTRYAFVVGDMPLRIYDIGGHRSQRPRWASYFDDVEAVLFVAAVSSYDQTVEEDPEINRIVDSQLHSIASSTTLC</sequence>
<keyword evidence="9" id="KW-1185">Reference proteome</keyword>
<feature type="non-terminal residue" evidence="8">
    <location>
        <position position="1"/>
    </location>
</feature>
<gene>
    <name evidence="8" type="ORF">BJ554DRAFT_5462</name>
</gene>
<feature type="binding site" evidence="5">
    <location>
        <begin position="73"/>
        <end position="79"/>
    </location>
    <ligand>
        <name>GTP</name>
        <dbReference type="ChEBI" id="CHEBI:37565"/>
    </ligand>
</feature>
<dbReference type="GO" id="GO:0005737">
    <property type="term" value="C:cytoplasm"/>
    <property type="evidence" value="ECO:0007669"/>
    <property type="project" value="TreeGrafter"/>
</dbReference>
<dbReference type="GO" id="GO:0003924">
    <property type="term" value="F:GTPase activity"/>
    <property type="evidence" value="ECO:0007669"/>
    <property type="project" value="InterPro"/>
</dbReference>
<evidence type="ECO:0000256" key="1">
    <source>
        <dbReference type="ARBA" id="ARBA00022723"/>
    </source>
</evidence>
<dbReference type="GO" id="GO:0031683">
    <property type="term" value="F:G-protein beta/gamma-subunit complex binding"/>
    <property type="evidence" value="ECO:0007669"/>
    <property type="project" value="InterPro"/>
</dbReference>
<keyword evidence="2 5" id="KW-0547">Nucleotide-binding</keyword>
<keyword evidence="3 5" id="KW-0342">GTP-binding</keyword>
<dbReference type="InterPro" id="IPR011025">
    <property type="entry name" value="GproteinA_insert"/>
</dbReference>
<dbReference type="EMBL" id="JAEFCI010002436">
    <property type="protein sequence ID" value="KAG5462237.1"/>
    <property type="molecule type" value="Genomic_DNA"/>
</dbReference>
<dbReference type="GO" id="GO:0005525">
    <property type="term" value="F:GTP binding"/>
    <property type="evidence" value="ECO:0007669"/>
    <property type="project" value="UniProtKB-KW"/>
</dbReference>
<dbReference type="PANTHER" id="PTHR10218:SF302">
    <property type="entry name" value="GUANINE NUCLEOTIDE-BINDING PROTEIN ALPHA-5 SUBUNIT"/>
    <property type="match status" value="1"/>
</dbReference>
<evidence type="ECO:0000313" key="8">
    <source>
        <dbReference type="EMBL" id="KAG5462237.1"/>
    </source>
</evidence>
<feature type="region of interest" description="Disordered" evidence="7">
    <location>
        <begin position="1"/>
        <end position="25"/>
    </location>
</feature>
<accession>A0A8H7ZZH7</accession>
<evidence type="ECO:0000256" key="3">
    <source>
        <dbReference type="ARBA" id="ARBA00023134"/>
    </source>
</evidence>
<dbReference type="PANTHER" id="PTHR10218">
    <property type="entry name" value="GTP-BINDING PROTEIN ALPHA SUBUNIT"/>
    <property type="match status" value="1"/>
</dbReference>
<keyword evidence="4" id="KW-0807">Transducer</keyword>
<evidence type="ECO:0000256" key="4">
    <source>
        <dbReference type="ARBA" id="ARBA00023224"/>
    </source>
</evidence>
<dbReference type="InterPro" id="IPR027417">
    <property type="entry name" value="P-loop_NTPase"/>
</dbReference>
<evidence type="ECO:0000256" key="7">
    <source>
        <dbReference type="SAM" id="MobiDB-lite"/>
    </source>
</evidence>